<proteinExistence type="predicted"/>
<reference evidence="3" key="2">
    <citation type="submission" date="2018-06" db="EMBL/GenBank/DDBJ databases">
        <title>Genome sequence of Rhodanobacteraceae bacterium strain Dysh456.</title>
        <authorList>
            <person name="Fukui M."/>
        </authorList>
    </citation>
    <scope>NUCLEOTIDE SEQUENCE [LARGE SCALE GENOMIC DNA]</scope>
    <source>
        <strain evidence="3">Dysh456</strain>
    </source>
</reference>
<accession>A0A2Z6E476</accession>
<reference evidence="3" key="1">
    <citation type="submission" date="2018-04" db="EMBL/GenBank/DDBJ databases">
        <authorList>
            <person name="Watanabe M."/>
            <person name="Kojima H."/>
        </authorList>
    </citation>
    <scope>NUCLEOTIDE SEQUENCE [LARGE SCALE GENOMIC DNA]</scope>
    <source>
        <strain evidence="3">Dysh456</strain>
    </source>
</reference>
<dbReference type="Proteomes" id="UP000270530">
    <property type="component" value="Chromosome"/>
</dbReference>
<feature type="transmembrane region" description="Helical" evidence="1">
    <location>
        <begin position="12"/>
        <end position="32"/>
    </location>
</feature>
<keyword evidence="3" id="KW-1185">Reference proteome</keyword>
<evidence type="ECO:0000313" key="2">
    <source>
        <dbReference type="EMBL" id="BBD79584.1"/>
    </source>
</evidence>
<keyword evidence="1" id="KW-0812">Transmembrane</keyword>
<feature type="transmembrane region" description="Helical" evidence="1">
    <location>
        <begin position="38"/>
        <end position="55"/>
    </location>
</feature>
<keyword evidence="1" id="KW-1133">Transmembrane helix</keyword>
<organism evidence="2 3">
    <name type="scientific">Aerosticca soli</name>
    <dbReference type="NCBI Taxonomy" id="2010829"/>
    <lineage>
        <taxon>Bacteria</taxon>
        <taxon>Pseudomonadati</taxon>
        <taxon>Pseudomonadota</taxon>
        <taxon>Gammaproteobacteria</taxon>
        <taxon>Lysobacterales</taxon>
        <taxon>Rhodanobacteraceae</taxon>
        <taxon>Aerosticca</taxon>
    </lineage>
</organism>
<keyword evidence="1" id="KW-0472">Membrane</keyword>
<evidence type="ECO:0000313" key="3">
    <source>
        <dbReference type="Proteomes" id="UP000270530"/>
    </source>
</evidence>
<feature type="transmembrane region" description="Helical" evidence="1">
    <location>
        <begin position="67"/>
        <end position="100"/>
    </location>
</feature>
<gene>
    <name evidence="2" type="ORF">ALSL_0919</name>
</gene>
<evidence type="ECO:0000256" key="1">
    <source>
        <dbReference type="SAM" id="Phobius"/>
    </source>
</evidence>
<name>A0A2Z6E476_9GAMM</name>
<dbReference type="RefSeq" id="WP_231700294.1">
    <property type="nucleotide sequence ID" value="NZ_AP018560.1"/>
</dbReference>
<feature type="transmembrane region" description="Helical" evidence="1">
    <location>
        <begin position="120"/>
        <end position="139"/>
    </location>
</feature>
<sequence length="142" mass="14850">MQSQRSHARWRGLPGACLGAFVLSTTAGALWMLPTLALLRPLPWLAIPVGWLLGVSMRRWIQPAGTFSAVLAALALLLAALYVAALTAAVKIAAMMGLGLIETLVRAGAPMLLALGLHGLAWSDLIWFALGAVCAALAARRG</sequence>
<dbReference type="AlphaFoldDB" id="A0A2Z6E476"/>
<dbReference type="KEGG" id="rbd:ALSL_0919"/>
<protein>
    <submittedName>
        <fullName evidence="2">Uncharacterized protein</fullName>
    </submittedName>
</protein>
<dbReference type="EMBL" id="AP018560">
    <property type="protein sequence ID" value="BBD79584.1"/>
    <property type="molecule type" value="Genomic_DNA"/>
</dbReference>